<sequence length="141" mass="15833">MTPTPWHFWPILTLALVWHLISTADYTATQYDWEPWLKLMTERQQGFVQTMPDWVDALWAVTAWAGLLGVVLAIFRVGIAPFVLSVSAIAAIVTAAWFTVFPDPSLFELAGWLGLIVLWGSAAFAVALWLYVRDMHKIGTV</sequence>
<dbReference type="Proteomes" id="UP000295701">
    <property type="component" value="Unassembled WGS sequence"/>
</dbReference>
<evidence type="ECO:0000313" key="3">
    <source>
        <dbReference type="Proteomes" id="UP000295701"/>
    </source>
</evidence>
<protein>
    <submittedName>
        <fullName evidence="2">Uncharacterized protein</fullName>
    </submittedName>
</protein>
<dbReference type="AlphaFoldDB" id="A0A4R6AJU9"/>
<feature type="transmembrane region" description="Helical" evidence="1">
    <location>
        <begin position="82"/>
        <end position="100"/>
    </location>
</feature>
<keyword evidence="3" id="KW-1185">Reference proteome</keyword>
<keyword evidence="1" id="KW-0472">Membrane</keyword>
<comment type="caution">
    <text evidence="2">The sequence shown here is derived from an EMBL/GenBank/DDBJ whole genome shotgun (WGS) entry which is preliminary data.</text>
</comment>
<evidence type="ECO:0000256" key="1">
    <source>
        <dbReference type="SAM" id="Phobius"/>
    </source>
</evidence>
<gene>
    <name evidence="2" type="ORF">E2L08_03025</name>
</gene>
<proteinExistence type="predicted"/>
<name>A0A4R6AJU9_9RHOB</name>
<organism evidence="2 3">
    <name type="scientific">Palleronia sediminis</name>
    <dbReference type="NCBI Taxonomy" id="2547833"/>
    <lineage>
        <taxon>Bacteria</taxon>
        <taxon>Pseudomonadati</taxon>
        <taxon>Pseudomonadota</taxon>
        <taxon>Alphaproteobacteria</taxon>
        <taxon>Rhodobacterales</taxon>
        <taxon>Roseobacteraceae</taxon>
        <taxon>Palleronia</taxon>
    </lineage>
</organism>
<keyword evidence="1" id="KW-1133">Transmembrane helix</keyword>
<feature type="transmembrane region" description="Helical" evidence="1">
    <location>
        <begin position="112"/>
        <end position="132"/>
    </location>
</feature>
<evidence type="ECO:0000313" key="2">
    <source>
        <dbReference type="EMBL" id="TDL83635.1"/>
    </source>
</evidence>
<keyword evidence="1" id="KW-0812">Transmembrane</keyword>
<dbReference type="RefSeq" id="WP_133395588.1">
    <property type="nucleotide sequence ID" value="NZ_SNAA01000002.1"/>
</dbReference>
<dbReference type="OrthoDB" id="5801787at2"/>
<reference evidence="2 3" key="1">
    <citation type="submission" date="2019-03" db="EMBL/GenBank/DDBJ databases">
        <title>Primorskyibacter sp. SS33 isolated from sediments.</title>
        <authorList>
            <person name="Xunke S."/>
        </authorList>
    </citation>
    <scope>NUCLEOTIDE SEQUENCE [LARGE SCALE GENOMIC DNA]</scope>
    <source>
        <strain evidence="2 3">SS33</strain>
    </source>
</reference>
<dbReference type="EMBL" id="SNAA01000002">
    <property type="protein sequence ID" value="TDL83635.1"/>
    <property type="molecule type" value="Genomic_DNA"/>
</dbReference>
<accession>A0A4R6AJU9</accession>
<feature type="transmembrane region" description="Helical" evidence="1">
    <location>
        <begin position="57"/>
        <end position="75"/>
    </location>
</feature>